<dbReference type="RefSeq" id="WP_194112510.1">
    <property type="nucleotide sequence ID" value="NZ_JADFFL010000006.1"/>
</dbReference>
<name>A0A929L4V7_9SPHI</name>
<dbReference type="PROSITE" id="PS51257">
    <property type="entry name" value="PROKAR_LIPOPROTEIN"/>
    <property type="match status" value="1"/>
</dbReference>
<dbReference type="Proteomes" id="UP000622475">
    <property type="component" value="Unassembled WGS sequence"/>
</dbReference>
<sequence length="264" mass="28999">MNKITTIIFCSFVALAGCKAKKQVLVNREAVKEPVTVKAAPSTNAKLIAIRERQVNFNTFNGKAKARLDIDGDDNDVTLTIRIDRDKKIWVSVVTQILVNIEVARALITPDSIIVLNKLQGLYMKKPFSYVHQYGGKQVNFKTLQALLIGNAMPELLHDGVSMSEDGANTLLNGQLGDIGYKLNIGADYKVSQSNLTNNLAALTLQVINGAFIQADGRVIPSQIDITSTADKKNIKINMRYTNAEFDKPIDTPFSIPDSYKAAN</sequence>
<organism evidence="1 2">
    <name type="scientific">Mucilaginibacter myungsuensis</name>
    <dbReference type="NCBI Taxonomy" id="649104"/>
    <lineage>
        <taxon>Bacteria</taxon>
        <taxon>Pseudomonadati</taxon>
        <taxon>Bacteroidota</taxon>
        <taxon>Sphingobacteriia</taxon>
        <taxon>Sphingobacteriales</taxon>
        <taxon>Sphingobacteriaceae</taxon>
        <taxon>Mucilaginibacter</taxon>
    </lineage>
</organism>
<comment type="caution">
    <text evidence="1">The sequence shown here is derived from an EMBL/GenBank/DDBJ whole genome shotgun (WGS) entry which is preliminary data.</text>
</comment>
<protein>
    <submittedName>
        <fullName evidence="1">DUF4292 domain-containing protein</fullName>
    </submittedName>
</protein>
<reference evidence="1" key="1">
    <citation type="submission" date="2020-10" db="EMBL/GenBank/DDBJ databases">
        <title>Mucilaginibacter mali sp. nov., isolated from rhizosphere soil of apple orchard.</title>
        <authorList>
            <person name="Lee J.-S."/>
            <person name="Kim H.S."/>
            <person name="Kim J.-S."/>
        </authorList>
    </citation>
    <scope>NUCLEOTIDE SEQUENCE</scope>
    <source>
        <strain evidence="1">KCTC 22746</strain>
    </source>
</reference>
<evidence type="ECO:0000313" key="2">
    <source>
        <dbReference type="Proteomes" id="UP000622475"/>
    </source>
</evidence>
<accession>A0A929L4V7</accession>
<dbReference type="Pfam" id="PF14125">
    <property type="entry name" value="DUF4292"/>
    <property type="match status" value="1"/>
</dbReference>
<dbReference type="InterPro" id="IPR025634">
    <property type="entry name" value="DUF4292"/>
</dbReference>
<evidence type="ECO:0000313" key="1">
    <source>
        <dbReference type="EMBL" id="MBE9663271.1"/>
    </source>
</evidence>
<dbReference type="EMBL" id="JADFFL010000006">
    <property type="protein sequence ID" value="MBE9663271.1"/>
    <property type="molecule type" value="Genomic_DNA"/>
</dbReference>
<dbReference type="AlphaFoldDB" id="A0A929L4V7"/>
<gene>
    <name evidence="1" type="ORF">IRJ16_15390</name>
</gene>
<keyword evidence="2" id="KW-1185">Reference proteome</keyword>
<proteinExistence type="predicted"/>